<reference evidence="3" key="1">
    <citation type="submission" date="2021-05" db="EMBL/GenBank/DDBJ databases">
        <title>The genome of the haptophyte Pavlova lutheri (Diacronema luteri, Pavlovales) - a model for lipid biosynthesis in eukaryotic algae.</title>
        <authorList>
            <person name="Hulatt C.J."/>
            <person name="Posewitz M.C."/>
        </authorList>
    </citation>
    <scope>NUCLEOTIDE SEQUENCE</scope>
    <source>
        <strain evidence="3">NIVA-4/92</strain>
    </source>
</reference>
<protein>
    <submittedName>
        <fullName evidence="3">Uncharacterized protein</fullName>
    </submittedName>
</protein>
<dbReference type="Proteomes" id="UP000751190">
    <property type="component" value="Unassembled WGS sequence"/>
</dbReference>
<feature type="chain" id="PRO_5035223701" evidence="2">
    <location>
        <begin position="19"/>
        <end position="256"/>
    </location>
</feature>
<gene>
    <name evidence="3" type="ORF">KFE25_004107</name>
</gene>
<evidence type="ECO:0000313" key="3">
    <source>
        <dbReference type="EMBL" id="KAG8457140.1"/>
    </source>
</evidence>
<dbReference type="EMBL" id="JAGTXO010000080">
    <property type="protein sequence ID" value="KAG8457140.1"/>
    <property type="molecule type" value="Genomic_DNA"/>
</dbReference>
<dbReference type="AlphaFoldDB" id="A0A8J5X6I6"/>
<proteinExistence type="predicted"/>
<name>A0A8J5X6I6_DIALT</name>
<evidence type="ECO:0000313" key="4">
    <source>
        <dbReference type="Proteomes" id="UP000751190"/>
    </source>
</evidence>
<feature type="compositionally biased region" description="Basic and acidic residues" evidence="1">
    <location>
        <begin position="42"/>
        <end position="52"/>
    </location>
</feature>
<comment type="caution">
    <text evidence="3">The sequence shown here is derived from an EMBL/GenBank/DDBJ whole genome shotgun (WGS) entry which is preliminary data.</text>
</comment>
<feature type="region of interest" description="Disordered" evidence="1">
    <location>
        <begin position="233"/>
        <end position="256"/>
    </location>
</feature>
<dbReference type="OrthoDB" id="439792at2759"/>
<keyword evidence="4" id="KW-1185">Reference proteome</keyword>
<sequence length="256" mass="27425">MARLLCAAARLLRAAVSPVPTPTGKFCPMTASLSPGGGLRAGNDRAGAEPREGAAFSPARSASGELRRTGGGYKLPPQLKTHPAVLDIFDHSRRAASRTPYWLDRDESMYTEEALGMRERLRTNPGLIDAVRRFAHQVYRLDADGHVGHAEYARVHGAIVRVLMGAQVGEAEVARIVAEDWAADSKGTDVLDDGRLFDSLFELADTWCPGISAAEYLSFIDTLAYKLVAGEGQQQGGAPAAPAARPRSSSENRPSN</sequence>
<evidence type="ECO:0000256" key="2">
    <source>
        <dbReference type="SAM" id="SignalP"/>
    </source>
</evidence>
<accession>A0A8J5X6I6</accession>
<evidence type="ECO:0000256" key="1">
    <source>
        <dbReference type="SAM" id="MobiDB-lite"/>
    </source>
</evidence>
<feature type="signal peptide" evidence="2">
    <location>
        <begin position="1"/>
        <end position="18"/>
    </location>
</feature>
<organism evidence="3 4">
    <name type="scientific">Diacronema lutheri</name>
    <name type="common">Unicellular marine alga</name>
    <name type="synonym">Monochrysis lutheri</name>
    <dbReference type="NCBI Taxonomy" id="2081491"/>
    <lineage>
        <taxon>Eukaryota</taxon>
        <taxon>Haptista</taxon>
        <taxon>Haptophyta</taxon>
        <taxon>Pavlovophyceae</taxon>
        <taxon>Pavlovales</taxon>
        <taxon>Pavlovaceae</taxon>
        <taxon>Diacronema</taxon>
    </lineage>
</organism>
<keyword evidence="2" id="KW-0732">Signal</keyword>
<feature type="region of interest" description="Disordered" evidence="1">
    <location>
        <begin position="42"/>
        <end position="66"/>
    </location>
</feature>